<dbReference type="OrthoDB" id="9805416at2"/>
<dbReference type="InterPro" id="IPR029752">
    <property type="entry name" value="D-isomer_DH_CS1"/>
</dbReference>
<dbReference type="PANTHER" id="PTHR43761">
    <property type="entry name" value="D-ISOMER SPECIFIC 2-HYDROXYACID DEHYDROGENASE FAMILY PROTEIN (AFU_ORTHOLOGUE AFUA_1G13630)"/>
    <property type="match status" value="1"/>
</dbReference>
<dbReference type="PROSITE" id="PS00671">
    <property type="entry name" value="D_2_HYDROXYACID_DH_3"/>
    <property type="match status" value="1"/>
</dbReference>
<keyword evidence="3" id="KW-0520">NAD</keyword>
<comment type="caution">
    <text evidence="7">The sequence shown here is derived from an EMBL/GenBank/DDBJ whole genome shotgun (WGS) entry which is preliminary data.</text>
</comment>
<dbReference type="STRING" id="37659.GCA_000703125_01321"/>
<evidence type="ECO:0000256" key="3">
    <source>
        <dbReference type="ARBA" id="ARBA00023027"/>
    </source>
</evidence>
<feature type="domain" description="D-isomer specific 2-hydroxyacid dehydrogenase NAD-binding" evidence="6">
    <location>
        <begin position="112"/>
        <end position="286"/>
    </location>
</feature>
<evidence type="ECO:0000256" key="2">
    <source>
        <dbReference type="ARBA" id="ARBA00023002"/>
    </source>
</evidence>
<dbReference type="InterPro" id="IPR006140">
    <property type="entry name" value="D-isomer_DH_NAD-bd"/>
</dbReference>
<dbReference type="PANTHER" id="PTHR43761:SF1">
    <property type="entry name" value="D-ISOMER SPECIFIC 2-HYDROXYACID DEHYDROGENASE CATALYTIC DOMAIN-CONTAINING PROTEIN-RELATED"/>
    <property type="match status" value="1"/>
</dbReference>
<evidence type="ECO:0000256" key="4">
    <source>
        <dbReference type="RuleBase" id="RU003719"/>
    </source>
</evidence>
<dbReference type="GO" id="GO:0051287">
    <property type="term" value="F:NAD binding"/>
    <property type="evidence" value="ECO:0007669"/>
    <property type="project" value="InterPro"/>
</dbReference>
<accession>A0A2S6FW32</accession>
<protein>
    <submittedName>
        <fullName evidence="7">D-3-phosphoglycerate dehydrogenase</fullName>
    </submittedName>
</protein>
<dbReference type="Gene3D" id="3.40.50.720">
    <property type="entry name" value="NAD(P)-binding Rossmann-like Domain"/>
    <property type="match status" value="2"/>
</dbReference>
<organism evidence="7 8">
    <name type="scientific">Clostridium algidicarnis DSM 15099</name>
    <dbReference type="NCBI Taxonomy" id="1121295"/>
    <lineage>
        <taxon>Bacteria</taxon>
        <taxon>Bacillati</taxon>
        <taxon>Bacillota</taxon>
        <taxon>Clostridia</taxon>
        <taxon>Eubacteriales</taxon>
        <taxon>Clostridiaceae</taxon>
        <taxon>Clostridium</taxon>
    </lineage>
</organism>
<dbReference type="Pfam" id="PF02826">
    <property type="entry name" value="2-Hacid_dh_C"/>
    <property type="match status" value="1"/>
</dbReference>
<dbReference type="GO" id="GO:0016616">
    <property type="term" value="F:oxidoreductase activity, acting on the CH-OH group of donors, NAD or NADP as acceptor"/>
    <property type="evidence" value="ECO:0007669"/>
    <property type="project" value="InterPro"/>
</dbReference>
<dbReference type="InterPro" id="IPR006139">
    <property type="entry name" value="D-isomer_2_OHA_DH_cat_dom"/>
</dbReference>
<dbReference type="Pfam" id="PF00389">
    <property type="entry name" value="2-Hacid_dh"/>
    <property type="match status" value="1"/>
</dbReference>
<dbReference type="InterPro" id="IPR029753">
    <property type="entry name" value="D-isomer_DH_CS"/>
</dbReference>
<evidence type="ECO:0000313" key="7">
    <source>
        <dbReference type="EMBL" id="PPK46995.1"/>
    </source>
</evidence>
<dbReference type="RefSeq" id="WP_104410332.1">
    <property type="nucleotide sequence ID" value="NZ_PTIS01000014.1"/>
</dbReference>
<dbReference type="SUPFAM" id="SSF51735">
    <property type="entry name" value="NAD(P)-binding Rossmann-fold domains"/>
    <property type="match status" value="1"/>
</dbReference>
<dbReference type="PROSITE" id="PS00670">
    <property type="entry name" value="D_2_HYDROXYACID_DH_2"/>
    <property type="match status" value="1"/>
</dbReference>
<dbReference type="InterPro" id="IPR036291">
    <property type="entry name" value="NAD(P)-bd_dom_sf"/>
</dbReference>
<proteinExistence type="inferred from homology"/>
<evidence type="ECO:0000259" key="5">
    <source>
        <dbReference type="Pfam" id="PF00389"/>
    </source>
</evidence>
<comment type="similarity">
    <text evidence="1 4">Belongs to the D-isomer specific 2-hydroxyacid dehydrogenase family.</text>
</comment>
<dbReference type="AlphaFoldDB" id="A0A2S6FW32"/>
<evidence type="ECO:0000259" key="6">
    <source>
        <dbReference type="Pfam" id="PF02826"/>
    </source>
</evidence>
<dbReference type="Proteomes" id="UP000239863">
    <property type="component" value="Unassembled WGS sequence"/>
</dbReference>
<evidence type="ECO:0000313" key="8">
    <source>
        <dbReference type="Proteomes" id="UP000239863"/>
    </source>
</evidence>
<dbReference type="EMBL" id="PTIS01000014">
    <property type="protein sequence ID" value="PPK46995.1"/>
    <property type="molecule type" value="Genomic_DNA"/>
</dbReference>
<dbReference type="CDD" id="cd12161">
    <property type="entry name" value="GDH_like_1"/>
    <property type="match status" value="1"/>
</dbReference>
<reference evidence="7 8" key="1">
    <citation type="submission" date="2018-02" db="EMBL/GenBank/DDBJ databases">
        <title>Genomic Encyclopedia of Archaeal and Bacterial Type Strains, Phase II (KMG-II): from individual species to whole genera.</title>
        <authorList>
            <person name="Goeker M."/>
        </authorList>
    </citation>
    <scope>NUCLEOTIDE SEQUENCE [LARGE SCALE GENOMIC DNA]</scope>
    <source>
        <strain evidence="7 8">DSM 15099</strain>
    </source>
</reference>
<sequence>MRIVVLEPLGLTGEELLEIGGSLIDLGHEITSYGNRPENEEELIERIEGADVLIVANMPLSSKAIASNPNIKMISVAFTGVDHIDMETCRKNNIMVCNAAGYSTYSVAELTFGLILSVLRNIVPLNEVTREGKNKDGFSQNELYGKTLGIIGTGSIGTRVAEIAKVFGCNILAYSRTEKKSLIDSGIKYVSLKTLLSDSDIVSIHVPLNEETKGLIGRDEISIMKPSAILINTARGPIVDEDVLAEALENDIIAGAGIDVFKVEPPLPKDHPLLKCSNTVVTPHIAFATEEAITRRAHITFENITKFLKGNPQNIMR</sequence>
<dbReference type="PROSITE" id="PS00065">
    <property type="entry name" value="D_2_HYDROXYACID_DH_1"/>
    <property type="match status" value="1"/>
</dbReference>
<dbReference type="FunFam" id="3.40.50.720:FF:000203">
    <property type="entry name" value="D-3-phosphoglycerate dehydrogenase (SerA)"/>
    <property type="match status" value="1"/>
</dbReference>
<keyword evidence="2 4" id="KW-0560">Oxidoreductase</keyword>
<dbReference type="SUPFAM" id="SSF52283">
    <property type="entry name" value="Formate/glycerate dehydrogenase catalytic domain-like"/>
    <property type="match status" value="1"/>
</dbReference>
<dbReference type="InterPro" id="IPR050418">
    <property type="entry name" value="D-iso_2-hydroxyacid_DH_PdxB"/>
</dbReference>
<feature type="domain" description="D-isomer specific 2-hydroxyacid dehydrogenase catalytic" evidence="5">
    <location>
        <begin position="30"/>
        <end position="313"/>
    </location>
</feature>
<evidence type="ECO:0000256" key="1">
    <source>
        <dbReference type="ARBA" id="ARBA00005854"/>
    </source>
</evidence>
<name>A0A2S6FW32_9CLOT</name>
<gene>
    <name evidence="7" type="ORF">BD821_11435</name>
</gene>